<dbReference type="GO" id="GO:0009117">
    <property type="term" value="P:nucleotide metabolic process"/>
    <property type="evidence" value="ECO:0007669"/>
    <property type="project" value="UniProtKB-KW"/>
</dbReference>
<dbReference type="InterPro" id="IPR001365">
    <property type="entry name" value="A_deaminase_dom"/>
</dbReference>
<feature type="binding site" evidence="7">
    <location>
        <position position="290"/>
    </location>
    <ligand>
        <name>substrate</name>
    </ligand>
</feature>
<keyword evidence="5 7" id="KW-0546">Nucleotide metabolism</keyword>
<dbReference type="GO" id="GO:0008270">
    <property type="term" value="F:zinc ion binding"/>
    <property type="evidence" value="ECO:0007669"/>
    <property type="project" value="UniProtKB-UniRule"/>
</dbReference>
<dbReference type="InParanoid" id="A0A7C8IQH8"/>
<dbReference type="EMBL" id="WUBL01000032">
    <property type="protein sequence ID" value="KAF2969749.1"/>
    <property type="molecule type" value="Genomic_DNA"/>
</dbReference>
<feature type="binding site" evidence="7">
    <location>
        <position position="19"/>
    </location>
    <ligand>
        <name>Zn(2+)</name>
        <dbReference type="ChEBI" id="CHEBI:29105"/>
        <note>catalytic</note>
    </ligand>
</feature>
<dbReference type="PANTHER" id="PTHR43114:SF6">
    <property type="entry name" value="ADENINE DEAMINASE"/>
    <property type="match status" value="1"/>
</dbReference>
<dbReference type="Pfam" id="PF00962">
    <property type="entry name" value="A_deaminase"/>
    <property type="match status" value="1"/>
</dbReference>
<reference evidence="9 10" key="1">
    <citation type="submission" date="2019-12" db="EMBL/GenBank/DDBJ databases">
        <title>Draft genome sequence of the ascomycete Xylaria multiplex DSM 110363.</title>
        <authorList>
            <person name="Buettner E."/>
            <person name="Kellner H."/>
        </authorList>
    </citation>
    <scope>NUCLEOTIDE SEQUENCE [LARGE SCALE GENOMIC DNA]</scope>
    <source>
        <strain evidence="9 10">DSM 110363</strain>
    </source>
</reference>
<organism evidence="9 10">
    <name type="scientific">Xylaria multiplex</name>
    <dbReference type="NCBI Taxonomy" id="323545"/>
    <lineage>
        <taxon>Eukaryota</taxon>
        <taxon>Fungi</taxon>
        <taxon>Dikarya</taxon>
        <taxon>Ascomycota</taxon>
        <taxon>Pezizomycotina</taxon>
        <taxon>Sordariomycetes</taxon>
        <taxon>Xylariomycetidae</taxon>
        <taxon>Xylariales</taxon>
        <taxon>Xylariaceae</taxon>
        <taxon>Xylaria</taxon>
    </lineage>
</organism>
<dbReference type="Gene3D" id="3.20.20.140">
    <property type="entry name" value="Metal-dependent hydrolases"/>
    <property type="match status" value="1"/>
</dbReference>
<evidence type="ECO:0000259" key="8">
    <source>
        <dbReference type="Pfam" id="PF00962"/>
    </source>
</evidence>
<dbReference type="NCBIfam" id="TIGR01430">
    <property type="entry name" value="aden_deam"/>
    <property type="match status" value="1"/>
</dbReference>
<comment type="similarity">
    <text evidence="7">Belongs to the metallo-dependent hydrolases superfamily. Adenosine and AMP deaminases family. Adenine deaminase type 2 subfamily.</text>
</comment>
<comment type="subcellular location">
    <subcellularLocation>
        <location evidence="7">Cytoplasm</location>
    </subcellularLocation>
    <subcellularLocation>
        <location evidence="7">Nucleus</location>
    </subcellularLocation>
</comment>
<dbReference type="PANTHER" id="PTHR43114">
    <property type="entry name" value="ADENINE DEAMINASE"/>
    <property type="match status" value="1"/>
</dbReference>
<dbReference type="GO" id="GO:0005634">
    <property type="term" value="C:nucleus"/>
    <property type="evidence" value="ECO:0007669"/>
    <property type="project" value="UniProtKB-SubCell"/>
</dbReference>
<accession>A0A7C8IQH8</accession>
<dbReference type="Proteomes" id="UP000481858">
    <property type="component" value="Unassembled WGS sequence"/>
</dbReference>
<evidence type="ECO:0000313" key="9">
    <source>
        <dbReference type="EMBL" id="KAF2969749.1"/>
    </source>
</evidence>
<feature type="binding site" evidence="7">
    <location>
        <position position="289"/>
    </location>
    <ligand>
        <name>Zn(2+)</name>
        <dbReference type="ChEBI" id="CHEBI:29105"/>
        <note>catalytic</note>
    </ligand>
</feature>
<evidence type="ECO:0000313" key="10">
    <source>
        <dbReference type="Proteomes" id="UP000481858"/>
    </source>
</evidence>
<name>A0A7C8IQH8_9PEZI</name>
<keyword evidence="2 7" id="KW-0479">Metal-binding</keyword>
<dbReference type="AlphaFoldDB" id="A0A7C8IQH8"/>
<dbReference type="GO" id="GO:0000034">
    <property type="term" value="F:adenine deaminase activity"/>
    <property type="evidence" value="ECO:0007669"/>
    <property type="project" value="UniProtKB-UniRule"/>
</dbReference>
<keyword evidence="10" id="KW-1185">Reference proteome</keyword>
<comment type="function">
    <text evidence="7">Catalyzes the hydrolytic deamination of adenine to hypoxanthine. Plays an important role in the purine salvage pathway and in nitrogen catabolism.</text>
</comment>
<dbReference type="InterPro" id="IPR006650">
    <property type="entry name" value="A/AMP_deam_AS"/>
</dbReference>
<dbReference type="OrthoDB" id="272271at2759"/>
<feature type="binding site" evidence="7">
    <location>
        <position position="21"/>
    </location>
    <ligand>
        <name>Zn(2+)</name>
        <dbReference type="ChEBI" id="CHEBI:29105"/>
        <note>catalytic</note>
    </ligand>
</feature>
<feature type="binding site" evidence="7">
    <location>
        <position position="208"/>
    </location>
    <ligand>
        <name>Zn(2+)</name>
        <dbReference type="ChEBI" id="CHEBI:29105"/>
        <note>catalytic</note>
    </ligand>
</feature>
<sequence>MCKSSLHDFLVAVPKVENHLHVEGTLEPAMLFAFAARNHVELPKEPEWANVESLKARYSKFTCLDDFLRYIYLGASVLVKAADFEELAWAYFVKAASMRVRHVEVSFDPQMHTVRGVSYDVIVEGLMAAKRRAVKQLGMTIEYIACIHRHLPLADSTALVDVILERRHLTDGTICGVGLVSSEKPFPPVMFADLFKRVAPTGTKLTAHVGEEVGPEAVREALQCLNVSRVDHGLTAAQDPKLLEELARSRTLLTLCPWSNVALGILPELSQSPVRRFLDAGVRFSINSDDPAYDGAYLQDVYCRVQDTFNLTLEEWDWIVRGGIEGSWVGEERMKELLSEYNVVFEQFKTKAS</sequence>
<evidence type="ECO:0000256" key="7">
    <source>
        <dbReference type="HAMAP-Rule" id="MF_03145"/>
    </source>
</evidence>
<feature type="domain" description="Adenosine deaminase" evidence="8">
    <location>
        <begin position="14"/>
        <end position="340"/>
    </location>
</feature>
<dbReference type="PROSITE" id="PS00485">
    <property type="entry name" value="A_DEAMINASE"/>
    <property type="match status" value="1"/>
</dbReference>
<dbReference type="GO" id="GO:0005829">
    <property type="term" value="C:cytosol"/>
    <property type="evidence" value="ECO:0007669"/>
    <property type="project" value="TreeGrafter"/>
</dbReference>
<comment type="cofactor">
    <cofactor evidence="7">
        <name>Zn(2+)</name>
        <dbReference type="ChEBI" id="CHEBI:29105"/>
    </cofactor>
    <text evidence="7">Binds 1 zinc ion per subunit.</text>
</comment>
<protein>
    <recommendedName>
        <fullName evidence="7">Adenine deaminase</fullName>
        <shortName evidence="7">ADE</shortName>
        <ecNumber evidence="7">3.5.4.2</ecNumber>
    </recommendedName>
    <alternativeName>
        <fullName evidence="7">Adenine aminohydrolase</fullName>
        <shortName evidence="7">AAH</shortName>
    </alternativeName>
</protein>
<dbReference type="InterPro" id="IPR028892">
    <property type="entry name" value="ADE"/>
</dbReference>
<dbReference type="GO" id="GO:0006146">
    <property type="term" value="P:adenine catabolic process"/>
    <property type="evidence" value="ECO:0007669"/>
    <property type="project" value="UniProtKB-UniRule"/>
</dbReference>
<dbReference type="InterPro" id="IPR006330">
    <property type="entry name" value="Ado/ade_deaminase"/>
</dbReference>
<keyword evidence="3 7" id="KW-0378">Hydrolase</keyword>
<dbReference type="InterPro" id="IPR032466">
    <property type="entry name" value="Metal_Hydrolase"/>
</dbReference>
<evidence type="ECO:0000256" key="6">
    <source>
        <dbReference type="ARBA" id="ARBA00023242"/>
    </source>
</evidence>
<dbReference type="GO" id="GO:0009168">
    <property type="term" value="P:purine ribonucleoside monophosphate biosynthetic process"/>
    <property type="evidence" value="ECO:0007669"/>
    <property type="project" value="InterPro"/>
</dbReference>
<evidence type="ECO:0000256" key="1">
    <source>
        <dbReference type="ARBA" id="ARBA00022490"/>
    </source>
</evidence>
<evidence type="ECO:0000256" key="2">
    <source>
        <dbReference type="ARBA" id="ARBA00022723"/>
    </source>
</evidence>
<keyword evidence="4 7" id="KW-0862">Zinc</keyword>
<feature type="site" description="Important for catalytic activity" evidence="7">
    <location>
        <position position="232"/>
    </location>
</feature>
<comment type="caution">
    <text evidence="9">The sequence shown here is derived from an EMBL/GenBank/DDBJ whole genome shotgun (WGS) entry which is preliminary data.</text>
</comment>
<comment type="catalytic activity">
    <reaction evidence="7">
        <text>adenine + H2O + H(+) = hypoxanthine + NH4(+)</text>
        <dbReference type="Rhea" id="RHEA:23688"/>
        <dbReference type="ChEBI" id="CHEBI:15377"/>
        <dbReference type="ChEBI" id="CHEBI:15378"/>
        <dbReference type="ChEBI" id="CHEBI:16708"/>
        <dbReference type="ChEBI" id="CHEBI:17368"/>
        <dbReference type="ChEBI" id="CHEBI:28938"/>
        <dbReference type="EC" id="3.5.4.2"/>
    </reaction>
</comment>
<keyword evidence="6 7" id="KW-0539">Nucleus</keyword>
<dbReference type="HAMAP" id="MF_01962">
    <property type="entry name" value="Adenine_deaminase"/>
    <property type="match status" value="1"/>
</dbReference>
<feature type="active site" description="Proton donor" evidence="7">
    <location>
        <position position="211"/>
    </location>
</feature>
<dbReference type="GO" id="GO:0043103">
    <property type="term" value="P:hypoxanthine salvage"/>
    <property type="evidence" value="ECO:0007669"/>
    <property type="project" value="UniProtKB-UniRule"/>
</dbReference>
<evidence type="ECO:0000256" key="3">
    <source>
        <dbReference type="ARBA" id="ARBA00022801"/>
    </source>
</evidence>
<dbReference type="EC" id="3.5.4.2" evidence="7"/>
<dbReference type="SUPFAM" id="SSF51556">
    <property type="entry name" value="Metallo-dependent hydrolases"/>
    <property type="match status" value="1"/>
</dbReference>
<evidence type="ECO:0000256" key="4">
    <source>
        <dbReference type="ARBA" id="ARBA00022833"/>
    </source>
</evidence>
<proteinExistence type="inferred from homology"/>
<keyword evidence="1 7" id="KW-0963">Cytoplasm</keyword>
<gene>
    <name evidence="7" type="primary">AAH1</name>
    <name evidence="9" type="ORF">GQX73_g3807</name>
</gene>
<dbReference type="FunCoup" id="A0A7C8IQH8">
    <property type="interactions" value="548"/>
</dbReference>
<evidence type="ECO:0000256" key="5">
    <source>
        <dbReference type="ARBA" id="ARBA00023080"/>
    </source>
</evidence>